<dbReference type="AlphaFoldDB" id="A0A5C3LEM2"/>
<evidence type="ECO:0000313" key="2">
    <source>
        <dbReference type="Proteomes" id="UP000308652"/>
    </source>
</evidence>
<name>A0A5C3LEM2_9AGAR</name>
<organism evidence="1 2">
    <name type="scientific">Crucibulum laeve</name>
    <dbReference type="NCBI Taxonomy" id="68775"/>
    <lineage>
        <taxon>Eukaryota</taxon>
        <taxon>Fungi</taxon>
        <taxon>Dikarya</taxon>
        <taxon>Basidiomycota</taxon>
        <taxon>Agaricomycotina</taxon>
        <taxon>Agaricomycetes</taxon>
        <taxon>Agaricomycetidae</taxon>
        <taxon>Agaricales</taxon>
        <taxon>Agaricineae</taxon>
        <taxon>Nidulariaceae</taxon>
        <taxon>Crucibulum</taxon>
    </lineage>
</organism>
<keyword evidence="2" id="KW-1185">Reference proteome</keyword>
<accession>A0A5C3LEM2</accession>
<evidence type="ECO:0000313" key="1">
    <source>
        <dbReference type="EMBL" id="TFK31544.1"/>
    </source>
</evidence>
<sequence>MQIYPQLTNDKPPPTLLAQWEESLNIQDPSKRSKEGRNCCPDDFVLFLSEMKENTFVIDSGPGTKFKNDRYRIDVQRKGSIFSTLAIQTNGQNSKTVCNLYIPLEDVQAGWITTLGVKEAFRHMFKTRKWQKGGHMTILRDERPASKTRAAVIFVYGRPMGGA</sequence>
<dbReference type="Proteomes" id="UP000308652">
    <property type="component" value="Unassembled WGS sequence"/>
</dbReference>
<proteinExistence type="predicted"/>
<dbReference type="EMBL" id="ML213735">
    <property type="protein sequence ID" value="TFK31544.1"/>
    <property type="molecule type" value="Genomic_DNA"/>
</dbReference>
<reference evidence="1 2" key="1">
    <citation type="journal article" date="2019" name="Nat. Ecol. Evol.">
        <title>Megaphylogeny resolves global patterns of mushroom evolution.</title>
        <authorList>
            <person name="Varga T."/>
            <person name="Krizsan K."/>
            <person name="Foldi C."/>
            <person name="Dima B."/>
            <person name="Sanchez-Garcia M."/>
            <person name="Sanchez-Ramirez S."/>
            <person name="Szollosi G.J."/>
            <person name="Szarkandi J.G."/>
            <person name="Papp V."/>
            <person name="Albert L."/>
            <person name="Andreopoulos W."/>
            <person name="Angelini C."/>
            <person name="Antonin V."/>
            <person name="Barry K.W."/>
            <person name="Bougher N.L."/>
            <person name="Buchanan P."/>
            <person name="Buyck B."/>
            <person name="Bense V."/>
            <person name="Catcheside P."/>
            <person name="Chovatia M."/>
            <person name="Cooper J."/>
            <person name="Damon W."/>
            <person name="Desjardin D."/>
            <person name="Finy P."/>
            <person name="Geml J."/>
            <person name="Haridas S."/>
            <person name="Hughes K."/>
            <person name="Justo A."/>
            <person name="Karasinski D."/>
            <person name="Kautmanova I."/>
            <person name="Kiss B."/>
            <person name="Kocsube S."/>
            <person name="Kotiranta H."/>
            <person name="LaButti K.M."/>
            <person name="Lechner B.E."/>
            <person name="Liimatainen K."/>
            <person name="Lipzen A."/>
            <person name="Lukacs Z."/>
            <person name="Mihaltcheva S."/>
            <person name="Morgado L.N."/>
            <person name="Niskanen T."/>
            <person name="Noordeloos M.E."/>
            <person name="Ohm R.A."/>
            <person name="Ortiz-Santana B."/>
            <person name="Ovrebo C."/>
            <person name="Racz N."/>
            <person name="Riley R."/>
            <person name="Savchenko A."/>
            <person name="Shiryaev A."/>
            <person name="Soop K."/>
            <person name="Spirin V."/>
            <person name="Szebenyi C."/>
            <person name="Tomsovsky M."/>
            <person name="Tulloss R.E."/>
            <person name="Uehling J."/>
            <person name="Grigoriev I.V."/>
            <person name="Vagvolgyi C."/>
            <person name="Papp T."/>
            <person name="Martin F.M."/>
            <person name="Miettinen O."/>
            <person name="Hibbett D.S."/>
            <person name="Nagy L.G."/>
        </authorList>
    </citation>
    <scope>NUCLEOTIDE SEQUENCE [LARGE SCALE GENOMIC DNA]</scope>
    <source>
        <strain evidence="1 2">CBS 166.37</strain>
    </source>
</reference>
<protein>
    <submittedName>
        <fullName evidence="1">Uncharacterized protein</fullName>
    </submittedName>
</protein>
<dbReference type="OrthoDB" id="10387008at2759"/>
<gene>
    <name evidence="1" type="ORF">BDQ12DRAFT_693954</name>
</gene>